<feature type="transmembrane region" description="Helical" evidence="1">
    <location>
        <begin position="29"/>
        <end position="52"/>
    </location>
</feature>
<evidence type="ECO:0000313" key="2">
    <source>
        <dbReference type="EMBL" id="CAF1545759.1"/>
    </source>
</evidence>
<accession>A0A815WK18</accession>
<comment type="caution">
    <text evidence="2">The sequence shown here is derived from an EMBL/GenBank/DDBJ whole genome shotgun (WGS) entry which is preliminary data.</text>
</comment>
<proteinExistence type="predicted"/>
<protein>
    <submittedName>
        <fullName evidence="2">Uncharacterized protein</fullName>
    </submittedName>
</protein>
<reference evidence="2" key="1">
    <citation type="submission" date="2021-02" db="EMBL/GenBank/DDBJ databases">
        <authorList>
            <person name="Nowell W R."/>
        </authorList>
    </citation>
    <scope>NUCLEOTIDE SEQUENCE</scope>
</reference>
<dbReference type="AlphaFoldDB" id="A0A815WK18"/>
<sequence length="78" mass="8878">MQSIIELITNTTKPSEILFWGQFKTHSTLTFGIVLIALLILVVLFLIGYIRFKPTKKSKVKITTPSFKTLEQQELALP</sequence>
<dbReference type="Proteomes" id="UP000663852">
    <property type="component" value="Unassembled WGS sequence"/>
</dbReference>
<gene>
    <name evidence="2" type="ORF">EDS130_LOCUS45642</name>
</gene>
<feature type="non-terminal residue" evidence="2">
    <location>
        <position position="78"/>
    </location>
</feature>
<keyword evidence="1" id="KW-1133">Transmembrane helix</keyword>
<evidence type="ECO:0000313" key="3">
    <source>
        <dbReference type="Proteomes" id="UP000663852"/>
    </source>
</evidence>
<keyword evidence="1" id="KW-0472">Membrane</keyword>
<name>A0A815WK18_ADIRI</name>
<keyword evidence="1" id="KW-0812">Transmembrane</keyword>
<organism evidence="2 3">
    <name type="scientific">Adineta ricciae</name>
    <name type="common">Rotifer</name>
    <dbReference type="NCBI Taxonomy" id="249248"/>
    <lineage>
        <taxon>Eukaryota</taxon>
        <taxon>Metazoa</taxon>
        <taxon>Spiralia</taxon>
        <taxon>Gnathifera</taxon>
        <taxon>Rotifera</taxon>
        <taxon>Eurotatoria</taxon>
        <taxon>Bdelloidea</taxon>
        <taxon>Adinetida</taxon>
        <taxon>Adinetidae</taxon>
        <taxon>Adineta</taxon>
    </lineage>
</organism>
<evidence type="ECO:0000256" key="1">
    <source>
        <dbReference type="SAM" id="Phobius"/>
    </source>
</evidence>
<dbReference type="EMBL" id="CAJNOJ010001188">
    <property type="protein sequence ID" value="CAF1545759.1"/>
    <property type="molecule type" value="Genomic_DNA"/>
</dbReference>